<evidence type="ECO:0000256" key="4">
    <source>
        <dbReference type="ARBA" id="ARBA00022692"/>
    </source>
</evidence>
<keyword evidence="4 9" id="KW-0812">Transmembrane</keyword>
<feature type="transmembrane region" description="Helical" evidence="9">
    <location>
        <begin position="200"/>
        <end position="221"/>
    </location>
</feature>
<dbReference type="GO" id="GO:0005886">
    <property type="term" value="C:plasma membrane"/>
    <property type="evidence" value="ECO:0007669"/>
    <property type="project" value="UniProtKB-SubCell"/>
</dbReference>
<keyword evidence="10" id="KW-1185">Reference proteome</keyword>
<dbReference type="KEGG" id="lak:106177206"/>
<dbReference type="GO" id="GO:0005921">
    <property type="term" value="C:gap junction"/>
    <property type="evidence" value="ECO:0007669"/>
    <property type="project" value="UniProtKB-UniRule"/>
</dbReference>
<evidence type="ECO:0000313" key="11">
    <source>
        <dbReference type="RefSeq" id="XP_023933039.1"/>
    </source>
</evidence>
<sequence length="384" mass="45272">MMAIVDYIWNFWKNLRSDDDFFDRLSHRWTALTLLIFALVVAGEESIMKNAIICWVPGEFEDSHKNYVDNYCWIQNTYYIPFNERIPDSSLPRQHVSYYQWVPIFLLIQALLFHLPSVFWRSLAPRTGIDVHLIVTSMNGLHSVDQEERKAVTASTAEHLSRYFRINQRRLDTARNKFFAKKWCACFCDRHSNYITRVYFFIKFLYAVNAIGQFFLLNAFLGSAYHLYGFDVISDLTKNLDWTSSGRFPRVTLCDLNIRRLGGNIHRYTVQCLLPINLFNEKIYIFIWFLLVFVSAATVFGFMVWANLLFKSDRMQFVKKQLELTGTLNEGDAENLKQFIDKYLRLDGVFVLKLISRNTNSFAVTDLTKALWEKFKLEKTIKRT</sequence>
<feature type="transmembrane region" description="Helical" evidence="9">
    <location>
        <begin position="283"/>
        <end position="310"/>
    </location>
</feature>
<protein>
    <recommendedName>
        <fullName evidence="9">Innexin</fullName>
    </recommendedName>
</protein>
<dbReference type="PANTHER" id="PTHR11893:SF36">
    <property type="entry name" value="INNEXIN-5"/>
    <property type="match status" value="1"/>
</dbReference>
<evidence type="ECO:0000256" key="5">
    <source>
        <dbReference type="ARBA" id="ARBA00022989"/>
    </source>
</evidence>
<evidence type="ECO:0000256" key="9">
    <source>
        <dbReference type="RuleBase" id="RU010713"/>
    </source>
</evidence>
<keyword evidence="6 9" id="KW-0406">Ion transport</keyword>
<accession>A0A2R2MS04</accession>
<evidence type="ECO:0000256" key="2">
    <source>
        <dbReference type="ARBA" id="ARBA00022448"/>
    </source>
</evidence>
<dbReference type="GeneID" id="106177206"/>
<organism evidence="10 11">
    <name type="scientific">Lingula anatina</name>
    <name type="common">Brachiopod</name>
    <name type="synonym">Lingula unguis</name>
    <dbReference type="NCBI Taxonomy" id="7574"/>
    <lineage>
        <taxon>Eukaryota</taxon>
        <taxon>Metazoa</taxon>
        <taxon>Spiralia</taxon>
        <taxon>Lophotrochozoa</taxon>
        <taxon>Brachiopoda</taxon>
        <taxon>Linguliformea</taxon>
        <taxon>Lingulata</taxon>
        <taxon>Lingulida</taxon>
        <taxon>Linguloidea</taxon>
        <taxon>Lingulidae</taxon>
        <taxon>Lingula</taxon>
    </lineage>
</organism>
<dbReference type="PROSITE" id="PS51013">
    <property type="entry name" value="PANNEXIN"/>
    <property type="match status" value="1"/>
</dbReference>
<comment type="function">
    <text evidence="9">Structural component of the gap junctions.</text>
</comment>
<dbReference type="OrthoDB" id="5867527at2759"/>
<evidence type="ECO:0000256" key="1">
    <source>
        <dbReference type="ARBA" id="ARBA00004651"/>
    </source>
</evidence>
<comment type="similarity">
    <text evidence="9">Belongs to the pannexin family.</text>
</comment>
<evidence type="ECO:0000256" key="7">
    <source>
        <dbReference type="ARBA" id="ARBA00023136"/>
    </source>
</evidence>
<proteinExistence type="inferred from homology"/>
<evidence type="ECO:0000313" key="10">
    <source>
        <dbReference type="Proteomes" id="UP000085678"/>
    </source>
</evidence>
<reference evidence="11" key="1">
    <citation type="submission" date="2025-08" db="UniProtKB">
        <authorList>
            <consortium name="RefSeq"/>
        </authorList>
    </citation>
    <scope>IDENTIFICATION</scope>
    <source>
        <tissue evidence="11">Gonads</tissue>
    </source>
</reference>
<dbReference type="GO" id="GO:0034220">
    <property type="term" value="P:monoatomic ion transmembrane transport"/>
    <property type="evidence" value="ECO:0007669"/>
    <property type="project" value="UniProtKB-KW"/>
</dbReference>
<feature type="transmembrane region" description="Helical" evidence="9">
    <location>
        <begin position="25"/>
        <end position="43"/>
    </location>
</feature>
<keyword evidence="5 9" id="KW-1133">Transmembrane helix</keyword>
<gene>
    <name evidence="11" type="primary">LOC106177206</name>
    <name evidence="9" type="synonym">inx</name>
</gene>
<name>A0A2R2MS04_LINAN</name>
<comment type="subcellular location">
    <subcellularLocation>
        <location evidence="1 9">Cell membrane</location>
        <topology evidence="1 9">Multi-pass membrane protein</topology>
    </subcellularLocation>
</comment>
<keyword evidence="7 9" id="KW-0472">Membrane</keyword>
<dbReference type="InParanoid" id="A0A2R2MS04"/>
<keyword evidence="8 9" id="KW-0407">Ion channel</keyword>
<keyword evidence="3" id="KW-1003">Cell membrane</keyword>
<dbReference type="RefSeq" id="XP_023933039.1">
    <property type="nucleotide sequence ID" value="XM_024077271.1"/>
</dbReference>
<evidence type="ECO:0000256" key="3">
    <source>
        <dbReference type="ARBA" id="ARBA00022475"/>
    </source>
</evidence>
<feature type="transmembrane region" description="Helical" evidence="9">
    <location>
        <begin position="98"/>
        <end position="120"/>
    </location>
</feature>
<evidence type="ECO:0000256" key="8">
    <source>
        <dbReference type="ARBA" id="ARBA00023303"/>
    </source>
</evidence>
<keyword evidence="2 9" id="KW-0813">Transport</keyword>
<dbReference type="PANTHER" id="PTHR11893">
    <property type="entry name" value="INNEXIN"/>
    <property type="match status" value="1"/>
</dbReference>
<dbReference type="PRINTS" id="PR01262">
    <property type="entry name" value="INNEXIN"/>
</dbReference>
<evidence type="ECO:0000256" key="6">
    <source>
        <dbReference type="ARBA" id="ARBA00023065"/>
    </source>
</evidence>
<dbReference type="AlphaFoldDB" id="A0A2R2MS04"/>
<dbReference type="Pfam" id="PF00876">
    <property type="entry name" value="Innexin"/>
    <property type="match status" value="1"/>
</dbReference>
<dbReference type="InterPro" id="IPR000990">
    <property type="entry name" value="Innexin"/>
</dbReference>
<dbReference type="FunCoup" id="A0A2R2MS04">
    <property type="interactions" value="124"/>
</dbReference>
<dbReference type="Proteomes" id="UP000085678">
    <property type="component" value="Unplaced"/>
</dbReference>